<dbReference type="Pfam" id="PF20239">
    <property type="entry name" value="DUF6596"/>
    <property type="match status" value="1"/>
</dbReference>
<dbReference type="Proteomes" id="UP000554837">
    <property type="component" value="Unassembled WGS sequence"/>
</dbReference>
<keyword evidence="5" id="KW-1185">Reference proteome</keyword>
<evidence type="ECO:0000259" key="1">
    <source>
        <dbReference type="Pfam" id="PF04542"/>
    </source>
</evidence>
<dbReference type="PANTHER" id="PTHR47756:SF1">
    <property type="entry name" value="BLL0085 PROTEIN"/>
    <property type="match status" value="1"/>
</dbReference>
<dbReference type="InterPro" id="IPR046531">
    <property type="entry name" value="DUF6596"/>
</dbReference>
<dbReference type="EMBL" id="JACHHO010000001">
    <property type="protein sequence ID" value="MBB5202961.1"/>
    <property type="molecule type" value="Genomic_DNA"/>
</dbReference>
<dbReference type="InterPro" id="IPR036388">
    <property type="entry name" value="WH-like_DNA-bd_sf"/>
</dbReference>
<evidence type="ECO:0000259" key="3">
    <source>
        <dbReference type="Pfam" id="PF20239"/>
    </source>
</evidence>
<dbReference type="Gene3D" id="1.10.1740.10">
    <property type="match status" value="1"/>
</dbReference>
<protein>
    <submittedName>
        <fullName evidence="4">RNA polymerase sigma factor (Sigma-70 family)</fullName>
    </submittedName>
</protein>
<dbReference type="InterPro" id="IPR013324">
    <property type="entry name" value="RNA_pol_sigma_r3/r4-like"/>
</dbReference>
<evidence type="ECO:0000313" key="5">
    <source>
        <dbReference type="Proteomes" id="UP000554837"/>
    </source>
</evidence>
<dbReference type="PANTHER" id="PTHR47756">
    <property type="entry name" value="BLL6612 PROTEIN-RELATED"/>
    <property type="match status" value="1"/>
</dbReference>
<feature type="domain" description="RNA polymerase sigma factor 70 region 4 type 2" evidence="2">
    <location>
        <begin position="121"/>
        <end position="171"/>
    </location>
</feature>
<accession>A0A840S2Q2</accession>
<dbReference type="Pfam" id="PF08281">
    <property type="entry name" value="Sigma70_r4_2"/>
    <property type="match status" value="1"/>
</dbReference>
<dbReference type="GO" id="GO:0016987">
    <property type="term" value="F:sigma factor activity"/>
    <property type="evidence" value="ECO:0007669"/>
    <property type="project" value="InterPro"/>
</dbReference>
<organism evidence="4 5">
    <name type="scientific">Inhella inkyongensis</name>
    <dbReference type="NCBI Taxonomy" id="392593"/>
    <lineage>
        <taxon>Bacteria</taxon>
        <taxon>Pseudomonadati</taxon>
        <taxon>Pseudomonadota</taxon>
        <taxon>Betaproteobacteria</taxon>
        <taxon>Burkholderiales</taxon>
        <taxon>Sphaerotilaceae</taxon>
        <taxon>Inhella</taxon>
    </lineage>
</organism>
<dbReference type="SUPFAM" id="SSF88659">
    <property type="entry name" value="Sigma3 and sigma4 domains of RNA polymerase sigma factors"/>
    <property type="match status" value="1"/>
</dbReference>
<gene>
    <name evidence="4" type="ORF">HNQ51_000254</name>
</gene>
<evidence type="ECO:0000259" key="2">
    <source>
        <dbReference type="Pfam" id="PF08281"/>
    </source>
</evidence>
<feature type="domain" description="DUF6596" evidence="3">
    <location>
        <begin position="189"/>
        <end position="289"/>
    </location>
</feature>
<dbReference type="Gene3D" id="1.10.10.10">
    <property type="entry name" value="Winged helix-like DNA-binding domain superfamily/Winged helix DNA-binding domain"/>
    <property type="match status" value="1"/>
</dbReference>
<dbReference type="AlphaFoldDB" id="A0A840S2Q2"/>
<reference evidence="4 5" key="1">
    <citation type="submission" date="2020-08" db="EMBL/GenBank/DDBJ databases">
        <title>Genomic Encyclopedia of Type Strains, Phase IV (KMG-IV): sequencing the most valuable type-strain genomes for metagenomic binning, comparative biology and taxonomic classification.</title>
        <authorList>
            <person name="Goeker M."/>
        </authorList>
    </citation>
    <scope>NUCLEOTIDE SEQUENCE [LARGE SCALE GENOMIC DNA]</scope>
    <source>
        <strain evidence="4 5">DSM 23958</strain>
    </source>
</reference>
<dbReference type="InterPro" id="IPR013325">
    <property type="entry name" value="RNA_pol_sigma_r2"/>
</dbReference>
<dbReference type="RefSeq" id="WP_138857950.1">
    <property type="nucleotide sequence ID" value="NZ_CP040709.1"/>
</dbReference>
<dbReference type="InterPro" id="IPR007627">
    <property type="entry name" value="RNA_pol_sigma70_r2"/>
</dbReference>
<feature type="domain" description="RNA polymerase sigma-70 region 2" evidence="1">
    <location>
        <begin position="17"/>
        <end position="74"/>
    </location>
</feature>
<dbReference type="SUPFAM" id="SSF88946">
    <property type="entry name" value="Sigma2 domain of RNA polymerase sigma factors"/>
    <property type="match status" value="1"/>
</dbReference>
<sequence length="428" mass="46576">MDIARTIQAVWRLEAGKIVGALMRLTRDLALAEDCAQDALLAALEHWPAEGLPRNPAAWLMTSAKHRALDRLRHGQMAERELAALGQDSDARQDAYGPDPLALLLSDEANPLGDDVLNLLFIACHPGLAREAQWALTLRLVCGLSTAEIARALRAKEATVAQRISRAKAQLQKLQARFELPGAEERQARLGQVLTVLYLMFNEGYTATAGPQWMRPALCQEALRLCRSLAALCPQEAEAQGLLALMEIQASRLGARLDAQGQPVLLMDQDRRRWDRLLIQRGLAALARAQALPRPGPYTLQAAIAAGHARAARAEDTDWLAILADYETLQALQPDNPVVALNRAVALSRAQGAAAALPVVVALGQHPALQGYPWLPSVRADLLLQLGRDAEARQALHQALAWTENAAERNLLRQRLADVENEAAPSSS</sequence>
<dbReference type="Pfam" id="PF04542">
    <property type="entry name" value="Sigma70_r2"/>
    <property type="match status" value="1"/>
</dbReference>
<dbReference type="OrthoDB" id="9780299at2"/>
<comment type="caution">
    <text evidence="4">The sequence shown here is derived from an EMBL/GenBank/DDBJ whole genome shotgun (WGS) entry which is preliminary data.</text>
</comment>
<dbReference type="InterPro" id="IPR013249">
    <property type="entry name" value="RNA_pol_sigma70_r4_t2"/>
</dbReference>
<evidence type="ECO:0000313" key="4">
    <source>
        <dbReference type="EMBL" id="MBB5202961.1"/>
    </source>
</evidence>
<dbReference type="GO" id="GO:0003677">
    <property type="term" value="F:DNA binding"/>
    <property type="evidence" value="ECO:0007669"/>
    <property type="project" value="InterPro"/>
</dbReference>
<proteinExistence type="predicted"/>
<name>A0A840S2Q2_9BURK</name>
<dbReference type="GO" id="GO:0006352">
    <property type="term" value="P:DNA-templated transcription initiation"/>
    <property type="evidence" value="ECO:0007669"/>
    <property type="project" value="InterPro"/>
</dbReference>